<dbReference type="GO" id="GO:0006979">
    <property type="term" value="P:response to oxidative stress"/>
    <property type="evidence" value="ECO:0007669"/>
    <property type="project" value="InterPro"/>
</dbReference>
<dbReference type="AlphaFoldDB" id="A0A1Y2LYR1"/>
<evidence type="ECO:0000256" key="2">
    <source>
        <dbReference type="ARBA" id="ARBA00005329"/>
    </source>
</evidence>
<evidence type="ECO:0000256" key="15">
    <source>
        <dbReference type="SAM" id="MobiDB-lite"/>
    </source>
</evidence>
<dbReference type="CDD" id="cd03132">
    <property type="entry name" value="GATase1_catalase"/>
    <property type="match status" value="1"/>
</dbReference>
<dbReference type="InterPro" id="IPR041399">
    <property type="entry name" value="Catalase_large_C"/>
</dbReference>
<dbReference type="Gene3D" id="2.40.180.10">
    <property type="entry name" value="Catalase core domain"/>
    <property type="match status" value="1"/>
</dbReference>
<dbReference type="InterPro" id="IPR029062">
    <property type="entry name" value="Class_I_gatase-like"/>
</dbReference>
<dbReference type="InterPro" id="IPR043156">
    <property type="entry name" value="Catalase_clade2_helical"/>
</dbReference>
<keyword evidence="16" id="KW-0732">Signal</keyword>
<evidence type="ECO:0000313" key="19">
    <source>
        <dbReference type="Proteomes" id="UP000193240"/>
    </source>
</evidence>
<keyword evidence="4 10" id="KW-0575">Peroxidase</keyword>
<dbReference type="PROSITE" id="PS00437">
    <property type="entry name" value="CATALASE_1"/>
    <property type="match status" value="1"/>
</dbReference>
<dbReference type="Pfam" id="PF06628">
    <property type="entry name" value="Catalase-rel"/>
    <property type="match status" value="1"/>
</dbReference>
<evidence type="ECO:0000313" key="18">
    <source>
        <dbReference type="EMBL" id="OSS49036.1"/>
    </source>
</evidence>
<keyword evidence="19" id="KW-1185">Reference proteome</keyword>
<evidence type="ECO:0000256" key="4">
    <source>
        <dbReference type="ARBA" id="ARBA00022559"/>
    </source>
</evidence>
<dbReference type="Gene3D" id="3.40.50.880">
    <property type="match status" value="1"/>
</dbReference>
<dbReference type="PANTHER" id="PTHR42821:SF3">
    <property type="entry name" value="CATALASE B"/>
    <property type="match status" value="1"/>
</dbReference>
<dbReference type="SMART" id="SM01060">
    <property type="entry name" value="Catalase"/>
    <property type="match status" value="1"/>
</dbReference>
<dbReference type="InterPro" id="IPR024712">
    <property type="entry name" value="Catalase_clade2"/>
</dbReference>
<organism evidence="18 19">
    <name type="scientific">Epicoccum nigrum</name>
    <name type="common">Soil fungus</name>
    <name type="synonym">Epicoccum purpurascens</name>
    <dbReference type="NCBI Taxonomy" id="105696"/>
    <lineage>
        <taxon>Eukaryota</taxon>
        <taxon>Fungi</taxon>
        <taxon>Dikarya</taxon>
        <taxon>Ascomycota</taxon>
        <taxon>Pezizomycotina</taxon>
        <taxon>Dothideomycetes</taxon>
        <taxon>Pleosporomycetidae</taxon>
        <taxon>Pleosporales</taxon>
        <taxon>Pleosporineae</taxon>
        <taxon>Didymellaceae</taxon>
        <taxon>Epicoccum</taxon>
    </lineage>
</organism>
<dbReference type="InterPro" id="IPR020835">
    <property type="entry name" value="Catalase_sf"/>
</dbReference>
<dbReference type="EC" id="1.11.1.6" evidence="3 10"/>
<keyword evidence="7 10" id="KW-0560">Oxidoreductase</keyword>
<dbReference type="GO" id="GO:0042744">
    <property type="term" value="P:hydrogen peroxide catabolic process"/>
    <property type="evidence" value="ECO:0007669"/>
    <property type="project" value="UniProtKB-UniRule"/>
</dbReference>
<evidence type="ECO:0000256" key="8">
    <source>
        <dbReference type="ARBA" id="ARBA00023004"/>
    </source>
</evidence>
<feature type="chain" id="PRO_5013005719" description="Catalase" evidence="16">
    <location>
        <begin position="20"/>
        <end position="744"/>
    </location>
</feature>
<dbReference type="InParanoid" id="A0A1Y2LYR1"/>
<dbReference type="InterPro" id="IPR010582">
    <property type="entry name" value="Catalase_immune_responsive"/>
</dbReference>
<feature type="binding site" description="axial binding residue" evidence="12">
    <location>
        <position position="401"/>
    </location>
    <ligand>
        <name>heme</name>
        <dbReference type="ChEBI" id="CHEBI:30413"/>
    </ligand>
    <ligandPart>
        <name>Fe</name>
        <dbReference type="ChEBI" id="CHEBI:18248"/>
    </ligandPart>
</feature>
<dbReference type="PROSITE" id="PS51402">
    <property type="entry name" value="CATALASE_3"/>
    <property type="match status" value="1"/>
</dbReference>
<dbReference type="InterPro" id="IPR002226">
    <property type="entry name" value="Catalase_haem_BS"/>
</dbReference>
<keyword evidence="8 10" id="KW-0408">Iron</keyword>
<dbReference type="PANTHER" id="PTHR42821">
    <property type="entry name" value="CATALASE"/>
    <property type="match status" value="1"/>
</dbReference>
<sequence length="744" mass="81535">MVRSGLIAAFAAYAHVAQAACPYMDADSHEVPASHPQIKRADGSNAVPASTDEFMAQFEVNDTDVYMTTNTGTPIEDLESLSAGERGPTLLEDFVFREKIMHFDHERVPERAVHARGAGAHGVFTSYGDWSNITAASFLNNPGKETPVFIRFSTVAGSRGSADTVRDVHGFAVRFYTDEGNFDIVGNNIPVFFIQDAIKFPDLIHAVKPRPDSEIPQAATAHDSAWDFFSQQPSSMHTLFWAMSGHGTIRSFRHTDGWGVHTFRMVTDEGKTKLVKFRFRSLQGKASLLWEEAQVTAGMNADFNRQDLFESIENGQYPEWIYEAQIFDEEDQLRWGFDVLDPTKIVPEDIVPFTPLGKLTLNRNPRNYFAETEQVMFQVGHVVRGIDFTEDPLLQGRLFSYLDTQLNRHNGPNFEQLPINQPRVPVHNNQRDGAGQMYIPLNTAAYSPNTMNSGSPKQATQKEGRGFFTAPNRSTGGRLVRSVSSTFADVWSQPRLFFNSLLPAEQQMVINAMRFETSQLKSDVVKNNVLIQLNRVSHDVAVRVAEAIGMTAPDADETYYHNNKTIGVSVAEKPLLKLDGLKVGFLTSNSASSDTASSLKAALKEVKVGFSVVAEHLGEGIDQTYSATSAVQFDAILVDGSAAGLFMAPGSLANSNATASNATSGWRSTLFPAGRPLSIVQDGYKWGKPVGVVGAGNQVLSAAGVQADTPGVYAFGTNGTASIVEKLSEGLKTFKFLDRYPLDN</sequence>
<feature type="domain" description="Catalase core" evidence="17">
    <location>
        <begin position="68"/>
        <end position="455"/>
    </location>
</feature>
<feature type="active site" evidence="11">
    <location>
        <position position="187"/>
    </location>
</feature>
<dbReference type="SUPFAM" id="SSF52317">
    <property type="entry name" value="Class I glutamine amidotransferase-like"/>
    <property type="match status" value="1"/>
</dbReference>
<keyword evidence="5 10" id="KW-0349">Heme</keyword>
<comment type="function">
    <text evidence="14">Catalyzes the degradation of hydrogen peroxide (H(2)O(2)) generated by peroxisomal oxidases to water and oxygen, thereby protecting cells from the toxic effects of hydrogen peroxide.</text>
</comment>
<dbReference type="Pfam" id="PF00199">
    <property type="entry name" value="Catalase"/>
    <property type="match status" value="1"/>
</dbReference>
<dbReference type="GO" id="GO:0046872">
    <property type="term" value="F:metal ion binding"/>
    <property type="evidence" value="ECO:0007669"/>
    <property type="project" value="UniProtKB-KW"/>
</dbReference>
<evidence type="ECO:0000256" key="11">
    <source>
        <dbReference type="PIRSR" id="PIRSR038927-1"/>
    </source>
</evidence>
<dbReference type="Gene3D" id="1.20.1370.20">
    <property type="match status" value="1"/>
</dbReference>
<gene>
    <name evidence="18" type="ORF">B5807_05441</name>
</gene>
<comment type="cofactor">
    <cofactor evidence="1 10 12">
        <name>heme</name>
        <dbReference type="ChEBI" id="CHEBI:30413"/>
    </cofactor>
</comment>
<name>A0A1Y2LYR1_EPING</name>
<reference evidence="18 19" key="1">
    <citation type="journal article" date="2017" name="Genome Announc.">
        <title>Genome sequence of the saprophytic ascomycete Epicoccum nigrum ICMP 19927 strain isolated from New Zealand.</title>
        <authorList>
            <person name="Fokin M."/>
            <person name="Fleetwood D."/>
            <person name="Weir B.S."/>
            <person name="Villas-Boas S.G."/>
        </authorList>
    </citation>
    <scope>NUCLEOTIDE SEQUENCE [LARGE SCALE GENOMIC DNA]</scope>
    <source>
        <strain evidence="18 19">ICMP 19927</strain>
    </source>
</reference>
<evidence type="ECO:0000256" key="13">
    <source>
        <dbReference type="RuleBase" id="RU000498"/>
    </source>
</evidence>
<comment type="similarity">
    <text evidence="2 10 13">Belongs to the catalase family.</text>
</comment>
<dbReference type="InterPro" id="IPR024708">
    <property type="entry name" value="Catalase_AS"/>
</dbReference>
<evidence type="ECO:0000256" key="1">
    <source>
        <dbReference type="ARBA" id="ARBA00001971"/>
    </source>
</evidence>
<evidence type="ECO:0000259" key="17">
    <source>
        <dbReference type="SMART" id="SM01060"/>
    </source>
</evidence>
<dbReference type="STRING" id="105696.A0A1Y2LYR1"/>
<evidence type="ECO:0000256" key="12">
    <source>
        <dbReference type="PIRSR" id="PIRSR038927-2"/>
    </source>
</evidence>
<evidence type="ECO:0000256" key="3">
    <source>
        <dbReference type="ARBA" id="ARBA00012314"/>
    </source>
</evidence>
<dbReference type="GO" id="GO:0005829">
    <property type="term" value="C:cytosol"/>
    <property type="evidence" value="ECO:0007669"/>
    <property type="project" value="TreeGrafter"/>
</dbReference>
<dbReference type="PIRSF" id="PIRSF038927">
    <property type="entry name" value="Catalase_clade2"/>
    <property type="match status" value="1"/>
</dbReference>
<dbReference type="PROSITE" id="PS00438">
    <property type="entry name" value="CATALASE_2"/>
    <property type="match status" value="1"/>
</dbReference>
<comment type="function">
    <text evidence="10">Occurs in almost all aerobically respiring organisms and serves to protect cells from the toxic effects of hydrogen peroxide.</text>
</comment>
<dbReference type="GO" id="GO:0004096">
    <property type="term" value="F:catalase activity"/>
    <property type="evidence" value="ECO:0007669"/>
    <property type="project" value="UniProtKB-UniRule"/>
</dbReference>
<keyword evidence="6 10" id="KW-0479">Metal-binding</keyword>
<feature type="signal peptide" evidence="16">
    <location>
        <begin position="1"/>
        <end position="19"/>
    </location>
</feature>
<evidence type="ECO:0000256" key="7">
    <source>
        <dbReference type="ARBA" id="ARBA00023002"/>
    </source>
</evidence>
<dbReference type="OMA" id="YGDWSNI"/>
<dbReference type="FunFam" id="1.20.1370.20:FF:000001">
    <property type="entry name" value="Catalase HPII"/>
    <property type="match status" value="1"/>
</dbReference>
<dbReference type="GO" id="GO:0020037">
    <property type="term" value="F:heme binding"/>
    <property type="evidence" value="ECO:0007669"/>
    <property type="project" value="UniProtKB-UniRule"/>
</dbReference>
<dbReference type="Proteomes" id="UP000193240">
    <property type="component" value="Unassembled WGS sequence"/>
</dbReference>
<dbReference type="PRINTS" id="PR00067">
    <property type="entry name" value="CATALASE"/>
</dbReference>
<dbReference type="Pfam" id="PF18011">
    <property type="entry name" value="Catalase_C"/>
    <property type="match status" value="1"/>
</dbReference>
<dbReference type="EMBL" id="KZ107844">
    <property type="protein sequence ID" value="OSS49036.1"/>
    <property type="molecule type" value="Genomic_DNA"/>
</dbReference>
<evidence type="ECO:0000256" key="5">
    <source>
        <dbReference type="ARBA" id="ARBA00022617"/>
    </source>
</evidence>
<protein>
    <recommendedName>
        <fullName evidence="3 10">Catalase</fullName>
        <ecNumber evidence="3 10">1.11.1.6</ecNumber>
    </recommendedName>
</protein>
<proteinExistence type="inferred from homology"/>
<keyword evidence="9 10" id="KW-0376">Hydrogen peroxide</keyword>
<dbReference type="FunFam" id="2.40.180.10:FF:000003">
    <property type="entry name" value="Catalase"/>
    <property type="match status" value="1"/>
</dbReference>
<dbReference type="InterPro" id="IPR018028">
    <property type="entry name" value="Catalase"/>
</dbReference>
<evidence type="ECO:0000256" key="6">
    <source>
        <dbReference type="ARBA" id="ARBA00022723"/>
    </source>
</evidence>
<evidence type="ECO:0000256" key="9">
    <source>
        <dbReference type="ARBA" id="ARBA00023324"/>
    </source>
</evidence>
<evidence type="ECO:0000256" key="14">
    <source>
        <dbReference type="RuleBase" id="RU004142"/>
    </source>
</evidence>
<feature type="active site" evidence="11">
    <location>
        <position position="114"/>
    </location>
</feature>
<dbReference type="SUPFAM" id="SSF56634">
    <property type="entry name" value="Heme-dependent catalase-like"/>
    <property type="match status" value="1"/>
</dbReference>
<evidence type="ECO:0000256" key="10">
    <source>
        <dbReference type="PIRNR" id="PIRNR038927"/>
    </source>
</evidence>
<comment type="catalytic activity">
    <reaction evidence="10 13">
        <text>2 H2O2 = O2 + 2 H2O</text>
        <dbReference type="Rhea" id="RHEA:20309"/>
        <dbReference type="ChEBI" id="CHEBI:15377"/>
        <dbReference type="ChEBI" id="CHEBI:15379"/>
        <dbReference type="ChEBI" id="CHEBI:16240"/>
        <dbReference type="EC" id="1.11.1.6"/>
    </reaction>
</comment>
<evidence type="ECO:0000256" key="16">
    <source>
        <dbReference type="SAM" id="SignalP"/>
    </source>
</evidence>
<feature type="region of interest" description="Disordered" evidence="15">
    <location>
        <begin position="27"/>
        <end position="46"/>
    </location>
</feature>
<accession>A0A1Y2LYR1</accession>
<dbReference type="InterPro" id="IPR011614">
    <property type="entry name" value="Catalase_core"/>
</dbReference>